<keyword evidence="3" id="KW-1185">Reference proteome</keyword>
<gene>
    <name evidence="2" type="ORF">K5V21_02915</name>
</gene>
<keyword evidence="1" id="KW-0472">Membrane</keyword>
<comment type="caution">
    <text evidence="2">The sequence shown here is derived from an EMBL/GenBank/DDBJ whole genome shotgun (WGS) entry which is preliminary data.</text>
</comment>
<name>A0ABS7KUF2_CLOSR</name>
<accession>A0ABS7KUF2</accession>
<dbReference type="Pfam" id="PF07963">
    <property type="entry name" value="N_methyl"/>
    <property type="match status" value="1"/>
</dbReference>
<keyword evidence="1" id="KW-0812">Transmembrane</keyword>
<feature type="transmembrane region" description="Helical" evidence="1">
    <location>
        <begin position="21"/>
        <end position="46"/>
    </location>
</feature>
<organism evidence="2 3">
    <name type="scientific">Clostridium sardiniense</name>
    <name type="common">Clostridium absonum</name>
    <dbReference type="NCBI Taxonomy" id="29369"/>
    <lineage>
        <taxon>Bacteria</taxon>
        <taxon>Bacillati</taxon>
        <taxon>Bacillota</taxon>
        <taxon>Clostridia</taxon>
        <taxon>Eubacteriales</taxon>
        <taxon>Clostridiaceae</taxon>
        <taxon>Clostridium</taxon>
    </lineage>
</organism>
<dbReference type="Proteomes" id="UP001299068">
    <property type="component" value="Unassembled WGS sequence"/>
</dbReference>
<proteinExistence type="predicted"/>
<dbReference type="RefSeq" id="WP_221858979.1">
    <property type="nucleotide sequence ID" value="NZ_JAIKTU010000002.1"/>
</dbReference>
<reference evidence="2 3" key="1">
    <citation type="journal article" date="2021" name="Cell Host Microbe">
        <title>in vivo commensal control of Clostridioides difficile virulence.</title>
        <authorList>
            <person name="Girinathan B.P."/>
            <person name="Dibenedetto N."/>
            <person name="Worley J.N."/>
            <person name="Peltier J."/>
            <person name="Arrieta-Ortiz M.L."/>
            <person name="Rupa Christinal Immanuel S."/>
            <person name="Lavin R."/>
            <person name="Delaney M.L."/>
            <person name="Cummins C."/>
            <person name="Hoffmann M."/>
            <person name="Luo Y."/>
            <person name="Gonzalez-Escalona N."/>
            <person name="Allard M."/>
            <person name="Onderdonk A.B."/>
            <person name="Gerber G.K."/>
            <person name="Sonenshein A.L."/>
            <person name="Baliga N."/>
            <person name="Dupuy B."/>
            <person name="Bry L."/>
        </authorList>
    </citation>
    <scope>NUCLEOTIDE SEQUENCE [LARGE SCALE GENOMIC DNA]</scope>
    <source>
        <strain evidence="2 3">DSM 599</strain>
    </source>
</reference>
<dbReference type="EMBL" id="JAIKTU010000002">
    <property type="protein sequence ID" value="MBY0754400.1"/>
    <property type="molecule type" value="Genomic_DNA"/>
</dbReference>
<sequence length="199" mass="22457">MILIKEHTVNKIISNKKGISLIEIVAALAIFTVLFISVSGLIMSAMKSENSTNNSIKSTSIIQGVRDTLYNKDNTFFKNYLNGKNVRFELNNVYSIQRMLTDDIQNGSEMLKGDSYISDSDKNNPIKYIVYINTKSQTEGLYNVTLSIIPLNKSQYYYYENGQRVPSGDDITLNTKGIQVMSQQMIIRPISDDGNNIDK</sequence>
<keyword evidence="1" id="KW-1133">Transmembrane helix</keyword>
<dbReference type="InterPro" id="IPR012902">
    <property type="entry name" value="N_methyl_site"/>
</dbReference>
<evidence type="ECO:0000313" key="3">
    <source>
        <dbReference type="Proteomes" id="UP001299068"/>
    </source>
</evidence>
<dbReference type="PROSITE" id="PS00409">
    <property type="entry name" value="PROKAR_NTER_METHYL"/>
    <property type="match status" value="1"/>
</dbReference>
<evidence type="ECO:0000313" key="2">
    <source>
        <dbReference type="EMBL" id="MBY0754400.1"/>
    </source>
</evidence>
<protein>
    <submittedName>
        <fullName evidence="2">Prepilin-type N-terminal cleavage/methylation domain-containing protein</fullName>
    </submittedName>
</protein>
<evidence type="ECO:0000256" key="1">
    <source>
        <dbReference type="SAM" id="Phobius"/>
    </source>
</evidence>